<dbReference type="Proteomes" id="UP000799779">
    <property type="component" value="Unassembled WGS sequence"/>
</dbReference>
<protein>
    <submittedName>
        <fullName evidence="3">Uncharacterized protein</fullName>
    </submittedName>
</protein>
<evidence type="ECO:0000256" key="2">
    <source>
        <dbReference type="SAM" id="SignalP"/>
    </source>
</evidence>
<gene>
    <name evidence="3" type="ORF">P154DRAFT_602868</name>
</gene>
<dbReference type="AlphaFoldDB" id="A0A6A5WM20"/>
<evidence type="ECO:0000313" key="4">
    <source>
        <dbReference type="Proteomes" id="UP000799779"/>
    </source>
</evidence>
<keyword evidence="2" id="KW-0732">Signal</keyword>
<keyword evidence="4" id="KW-1185">Reference proteome</keyword>
<feature type="signal peptide" evidence="2">
    <location>
        <begin position="1"/>
        <end position="22"/>
    </location>
</feature>
<dbReference type="Pfam" id="PF11579">
    <property type="entry name" value="DUF3238"/>
    <property type="match status" value="1"/>
</dbReference>
<sequence>MRLTFFLSLLSLSFALPNTSRAAPDDVVISFWIKSFIPLSVAGVTKPYPKYKSLSMLPGIPIFGDCFLTDQRGFSSATGASSRMHSQAWVWVRSNGYDWSDEHHCGETTEVDCEDGDVEGKETQNNDNMKFKEKSGNSSKVVLELKAAANNPRVTGSPNIDIVGTLTLDRLNRFVEFNGKVDEFPAFEAYVSINGGKAQTIGQLGPKAGAGPSSLAGGANRAFKGTVTF</sequence>
<reference evidence="3" key="1">
    <citation type="journal article" date="2020" name="Stud. Mycol.">
        <title>101 Dothideomycetes genomes: a test case for predicting lifestyles and emergence of pathogens.</title>
        <authorList>
            <person name="Haridas S."/>
            <person name="Albert R."/>
            <person name="Binder M."/>
            <person name="Bloem J."/>
            <person name="Labutti K."/>
            <person name="Salamov A."/>
            <person name="Andreopoulos B."/>
            <person name="Baker S."/>
            <person name="Barry K."/>
            <person name="Bills G."/>
            <person name="Bluhm B."/>
            <person name="Cannon C."/>
            <person name="Castanera R."/>
            <person name="Culley D."/>
            <person name="Daum C."/>
            <person name="Ezra D."/>
            <person name="Gonzalez J."/>
            <person name="Henrissat B."/>
            <person name="Kuo A."/>
            <person name="Liang C."/>
            <person name="Lipzen A."/>
            <person name="Lutzoni F."/>
            <person name="Magnuson J."/>
            <person name="Mondo S."/>
            <person name="Nolan M."/>
            <person name="Ohm R."/>
            <person name="Pangilinan J."/>
            <person name="Park H.-J."/>
            <person name="Ramirez L."/>
            <person name="Alfaro M."/>
            <person name="Sun H."/>
            <person name="Tritt A."/>
            <person name="Yoshinaga Y."/>
            <person name="Zwiers L.-H."/>
            <person name="Turgeon B."/>
            <person name="Goodwin S."/>
            <person name="Spatafora J."/>
            <person name="Crous P."/>
            <person name="Grigoriev I."/>
        </authorList>
    </citation>
    <scope>NUCLEOTIDE SEQUENCE</scope>
    <source>
        <strain evidence="3">CBS 123094</strain>
    </source>
</reference>
<organism evidence="3 4">
    <name type="scientific">Amniculicola lignicola CBS 123094</name>
    <dbReference type="NCBI Taxonomy" id="1392246"/>
    <lineage>
        <taxon>Eukaryota</taxon>
        <taxon>Fungi</taxon>
        <taxon>Dikarya</taxon>
        <taxon>Ascomycota</taxon>
        <taxon>Pezizomycotina</taxon>
        <taxon>Dothideomycetes</taxon>
        <taxon>Pleosporomycetidae</taxon>
        <taxon>Pleosporales</taxon>
        <taxon>Amniculicolaceae</taxon>
        <taxon>Amniculicola</taxon>
    </lineage>
</organism>
<dbReference type="InterPro" id="IPR021631">
    <property type="entry name" value="DUF3238"/>
</dbReference>
<name>A0A6A5WM20_9PLEO</name>
<feature type="region of interest" description="Disordered" evidence="1">
    <location>
        <begin position="110"/>
        <end position="130"/>
    </location>
</feature>
<proteinExistence type="predicted"/>
<dbReference type="EMBL" id="ML977602">
    <property type="protein sequence ID" value="KAF1998686.1"/>
    <property type="molecule type" value="Genomic_DNA"/>
</dbReference>
<feature type="compositionally biased region" description="Basic and acidic residues" evidence="1">
    <location>
        <begin position="118"/>
        <end position="130"/>
    </location>
</feature>
<evidence type="ECO:0000313" key="3">
    <source>
        <dbReference type="EMBL" id="KAF1998686.1"/>
    </source>
</evidence>
<evidence type="ECO:0000256" key="1">
    <source>
        <dbReference type="SAM" id="MobiDB-lite"/>
    </source>
</evidence>
<accession>A0A6A5WM20</accession>
<dbReference type="OrthoDB" id="2251794at2759"/>
<feature type="chain" id="PRO_5025385713" evidence="2">
    <location>
        <begin position="23"/>
        <end position="229"/>
    </location>
</feature>